<reference evidence="2 3" key="1">
    <citation type="submission" date="2020-06" db="EMBL/GenBank/DDBJ databases">
        <title>Altererythrobacter lutimaris sp. nov., a marine bacterium isolated from a tidal flat.</title>
        <authorList>
            <person name="Kim D."/>
            <person name="Yoo Y."/>
            <person name="Kim J.-J."/>
        </authorList>
    </citation>
    <scope>NUCLEOTIDE SEQUENCE [LARGE SCALE GENOMIC DNA]</scope>
    <source>
        <strain evidence="2 3">JGD-16</strain>
    </source>
</reference>
<sequence>MRSALLLAPATLISACATPPPPANITMDEMDTDRKFLCAADGVQSYVGQNADRETGMEILKASGARILRWGAPNSAWTMDYREDRVNVRYDRAMTITDITCG</sequence>
<dbReference type="Pfam" id="PF11720">
    <property type="entry name" value="Inhibitor_I78"/>
    <property type="match status" value="1"/>
</dbReference>
<organism evidence="2 3">
    <name type="scientific">Altererythrobacter lutimaris</name>
    <dbReference type="NCBI Taxonomy" id="2743979"/>
    <lineage>
        <taxon>Bacteria</taxon>
        <taxon>Pseudomonadati</taxon>
        <taxon>Pseudomonadota</taxon>
        <taxon>Alphaproteobacteria</taxon>
        <taxon>Sphingomonadales</taxon>
        <taxon>Erythrobacteraceae</taxon>
        <taxon>Altererythrobacter</taxon>
    </lineage>
</organism>
<dbReference type="InterPro" id="IPR021719">
    <property type="entry name" value="Prot_inh_I78"/>
</dbReference>
<evidence type="ECO:0000256" key="1">
    <source>
        <dbReference type="SAM" id="SignalP"/>
    </source>
</evidence>
<feature type="chain" id="PRO_5033042720" description="Peptidase inhibitor I78" evidence="1">
    <location>
        <begin position="18"/>
        <end position="102"/>
    </location>
</feature>
<dbReference type="AlphaFoldDB" id="A0A850HEE9"/>
<accession>A0A850HEE9</accession>
<proteinExistence type="predicted"/>
<name>A0A850HEE9_9SPHN</name>
<evidence type="ECO:0000313" key="2">
    <source>
        <dbReference type="EMBL" id="NVE95885.1"/>
    </source>
</evidence>
<keyword evidence="1" id="KW-0732">Signal</keyword>
<dbReference type="Gene3D" id="3.30.10.10">
    <property type="entry name" value="Trypsin Inhibitor V, subunit A"/>
    <property type="match status" value="1"/>
</dbReference>
<evidence type="ECO:0008006" key="4">
    <source>
        <dbReference type="Google" id="ProtNLM"/>
    </source>
</evidence>
<gene>
    <name evidence="2" type="ORF">HUO12_13350</name>
</gene>
<protein>
    <recommendedName>
        <fullName evidence="4">Peptidase inhibitor I78</fullName>
    </recommendedName>
</protein>
<dbReference type="Proteomes" id="UP000546031">
    <property type="component" value="Unassembled WGS sequence"/>
</dbReference>
<evidence type="ECO:0000313" key="3">
    <source>
        <dbReference type="Proteomes" id="UP000546031"/>
    </source>
</evidence>
<dbReference type="PROSITE" id="PS51257">
    <property type="entry name" value="PROKAR_LIPOPROTEIN"/>
    <property type="match status" value="1"/>
</dbReference>
<feature type="signal peptide" evidence="1">
    <location>
        <begin position="1"/>
        <end position="17"/>
    </location>
</feature>
<comment type="caution">
    <text evidence="2">The sequence shown here is derived from an EMBL/GenBank/DDBJ whole genome shotgun (WGS) entry which is preliminary data.</text>
</comment>
<dbReference type="EMBL" id="JABWTA010000001">
    <property type="protein sequence ID" value="NVE95885.1"/>
    <property type="molecule type" value="Genomic_DNA"/>
</dbReference>
<keyword evidence="3" id="KW-1185">Reference proteome</keyword>